<evidence type="ECO:0000313" key="2">
    <source>
        <dbReference type="Proteomes" id="UP000537126"/>
    </source>
</evidence>
<dbReference type="AlphaFoldDB" id="A0A846MQQ7"/>
<evidence type="ECO:0000313" key="1">
    <source>
        <dbReference type="EMBL" id="NIK73903.1"/>
    </source>
</evidence>
<accession>A0A846MQQ7</accession>
<dbReference type="EMBL" id="JAASRN010000002">
    <property type="protein sequence ID" value="NIK73903.1"/>
    <property type="molecule type" value="Genomic_DNA"/>
</dbReference>
<dbReference type="Proteomes" id="UP000537126">
    <property type="component" value="Unassembled WGS sequence"/>
</dbReference>
<evidence type="ECO:0008006" key="3">
    <source>
        <dbReference type="Google" id="ProtNLM"/>
    </source>
</evidence>
<gene>
    <name evidence="1" type="ORF">FHS56_001416</name>
</gene>
<comment type="caution">
    <text evidence="1">The sequence shown here is derived from an EMBL/GenBank/DDBJ whole genome shotgun (WGS) entry which is preliminary data.</text>
</comment>
<sequence>MERNIHLVRYEGTFAYIKPWTAVRDGLTYSQQFLTPSMIAGIERKIFPELLSKEWGIYKICGHRLNYQAITKQQEVVQTRGVDFKAIKKEFPDPKKPEKVKTKTFQIPLRKRSILQRGCLLYPSLWLAFKEKEDAQRAFQEHICLARNEDMLFPVELLTNISWEDFLQDNRFSGFELVFEHNNEAFPVGYNRFNHKEMMYGCLRVVGEPVK</sequence>
<protein>
    <recommendedName>
        <fullName evidence="3">CRISPR-associated protein Cas5</fullName>
    </recommendedName>
</protein>
<dbReference type="RefSeq" id="WP_208409647.1">
    <property type="nucleotide sequence ID" value="NZ_JAASRN010000002.1"/>
</dbReference>
<name>A0A846MQQ7_9BACT</name>
<proteinExistence type="predicted"/>
<keyword evidence="2" id="KW-1185">Reference proteome</keyword>
<reference evidence="1 2" key="1">
    <citation type="submission" date="2020-03" db="EMBL/GenBank/DDBJ databases">
        <title>Genomic Encyclopedia of Type Strains, Phase IV (KMG-IV): sequencing the most valuable type-strain genomes for metagenomic binning, comparative biology and taxonomic classification.</title>
        <authorList>
            <person name="Goeker M."/>
        </authorList>
    </citation>
    <scope>NUCLEOTIDE SEQUENCE [LARGE SCALE GENOMIC DNA]</scope>
    <source>
        <strain evidence="1 2">DSM 5718</strain>
    </source>
</reference>
<organism evidence="1 2">
    <name type="scientific">Thermonema lapsum</name>
    <dbReference type="NCBI Taxonomy" id="28195"/>
    <lineage>
        <taxon>Bacteria</taxon>
        <taxon>Pseudomonadati</taxon>
        <taxon>Bacteroidota</taxon>
        <taxon>Cytophagia</taxon>
        <taxon>Cytophagales</taxon>
        <taxon>Thermonemataceae</taxon>
        <taxon>Thermonema</taxon>
    </lineage>
</organism>